<feature type="non-terminal residue" evidence="1">
    <location>
        <position position="137"/>
    </location>
</feature>
<comment type="caution">
    <text evidence="1">The sequence shown here is derived from an EMBL/GenBank/DDBJ whole genome shotgun (WGS) entry which is preliminary data.</text>
</comment>
<reference evidence="1 2" key="1">
    <citation type="submission" date="2018-05" db="EMBL/GenBank/DDBJ databases">
        <title>Genome sequencing and assembly of the regulated plant pathogen Lachnellula willkommii and related sister species for the development of diagnostic species identification markers.</title>
        <authorList>
            <person name="Giroux E."/>
            <person name="Bilodeau G."/>
        </authorList>
    </citation>
    <scope>NUCLEOTIDE SEQUENCE [LARGE SCALE GENOMIC DNA]</scope>
    <source>
        <strain evidence="1 2">CBS 172.35</strain>
    </source>
</reference>
<protein>
    <submittedName>
        <fullName evidence="1">Uncharacterized protein</fullName>
    </submittedName>
</protein>
<proteinExistence type="predicted"/>
<accession>A0A559M3X5</accession>
<dbReference type="EMBL" id="QGML01002249">
    <property type="protein sequence ID" value="TVY87653.1"/>
    <property type="molecule type" value="Genomic_DNA"/>
</dbReference>
<gene>
    <name evidence="1" type="ORF">LAWI1_G007389</name>
</gene>
<sequence>MDFRTAKPRFGQACGNSEFSSLIRAMVLKAMDEYQDVEFAEIEFQPCGVRKVYLGIYGFTKDDIEMDAKLIVRQAGRRRRLVRLSRLGHTESASAVDLEGNKDDKKRLIRAHSGVIARLKTLDEEDELGETLGARAK</sequence>
<evidence type="ECO:0000313" key="1">
    <source>
        <dbReference type="EMBL" id="TVY87653.1"/>
    </source>
</evidence>
<dbReference type="AlphaFoldDB" id="A0A559M3X5"/>
<keyword evidence="2" id="KW-1185">Reference proteome</keyword>
<name>A0A559M3X5_9HELO</name>
<organism evidence="1 2">
    <name type="scientific">Lachnellula willkommii</name>
    <dbReference type="NCBI Taxonomy" id="215461"/>
    <lineage>
        <taxon>Eukaryota</taxon>
        <taxon>Fungi</taxon>
        <taxon>Dikarya</taxon>
        <taxon>Ascomycota</taxon>
        <taxon>Pezizomycotina</taxon>
        <taxon>Leotiomycetes</taxon>
        <taxon>Helotiales</taxon>
        <taxon>Lachnaceae</taxon>
        <taxon>Lachnellula</taxon>
    </lineage>
</organism>
<dbReference type="Proteomes" id="UP000315522">
    <property type="component" value="Unassembled WGS sequence"/>
</dbReference>
<evidence type="ECO:0000313" key="2">
    <source>
        <dbReference type="Proteomes" id="UP000315522"/>
    </source>
</evidence>